<sequence length="63" mass="6668">MEEIAFQDVEAPQALAAPQAPGTNALVHNPFAFEEVEAPEAMAAPQAPGTNALVHNPFAWDAR</sequence>
<comment type="caution">
    <text evidence="2">The sequence shown here is derived from an EMBL/GenBank/DDBJ whole genome shotgun (WGS) entry which is preliminary data.</text>
</comment>
<keyword evidence="3" id="KW-1185">Reference proteome</keyword>
<dbReference type="RefSeq" id="WP_130474517.1">
    <property type="nucleotide sequence ID" value="NZ_SFCC01000003.1"/>
</dbReference>
<name>A0A4Q7JC73_9PSEU</name>
<accession>A0A4Q7JC73</accession>
<dbReference type="AlphaFoldDB" id="A0A4Q7JC73"/>
<feature type="region of interest" description="Disordered" evidence="1">
    <location>
        <begin position="44"/>
        <end position="63"/>
    </location>
</feature>
<dbReference type="EMBL" id="SFCC01000003">
    <property type="protein sequence ID" value="RZQ64718.1"/>
    <property type="molecule type" value="Genomic_DNA"/>
</dbReference>
<dbReference type="NCBIfam" id="NF040715">
    <property type="entry name" value="AmiA_rel_RiPP2x"/>
    <property type="match status" value="2"/>
</dbReference>
<protein>
    <submittedName>
        <fullName evidence="2">Uncharacterized protein</fullName>
    </submittedName>
</protein>
<evidence type="ECO:0000313" key="2">
    <source>
        <dbReference type="EMBL" id="RZQ64718.1"/>
    </source>
</evidence>
<proteinExistence type="predicted"/>
<evidence type="ECO:0000313" key="3">
    <source>
        <dbReference type="Proteomes" id="UP000292003"/>
    </source>
</evidence>
<gene>
    <name evidence="2" type="ORF">EWH70_07450</name>
</gene>
<organism evidence="2 3">
    <name type="scientific">Amycolatopsis suaedae</name>
    <dbReference type="NCBI Taxonomy" id="2510978"/>
    <lineage>
        <taxon>Bacteria</taxon>
        <taxon>Bacillati</taxon>
        <taxon>Actinomycetota</taxon>
        <taxon>Actinomycetes</taxon>
        <taxon>Pseudonocardiales</taxon>
        <taxon>Pseudonocardiaceae</taxon>
        <taxon>Amycolatopsis</taxon>
    </lineage>
</organism>
<dbReference type="Proteomes" id="UP000292003">
    <property type="component" value="Unassembled WGS sequence"/>
</dbReference>
<reference evidence="2 3" key="1">
    <citation type="submission" date="2019-02" db="EMBL/GenBank/DDBJ databases">
        <title>Draft genome sequence of Amycolatopsis sp. 8-3EHSu isolated from roots of Suaeda maritima.</title>
        <authorList>
            <person name="Duangmal K."/>
            <person name="Chantavorakit T."/>
        </authorList>
    </citation>
    <scope>NUCLEOTIDE SEQUENCE [LARGE SCALE GENOMIC DNA]</scope>
    <source>
        <strain evidence="2 3">8-3EHSu</strain>
    </source>
</reference>
<evidence type="ECO:0000256" key="1">
    <source>
        <dbReference type="SAM" id="MobiDB-lite"/>
    </source>
</evidence>